<evidence type="ECO:0000313" key="2">
    <source>
        <dbReference type="EMBL" id="CAD8076199.1"/>
    </source>
</evidence>
<reference evidence="2" key="1">
    <citation type="submission" date="2021-01" db="EMBL/GenBank/DDBJ databases">
        <authorList>
            <consortium name="Genoscope - CEA"/>
            <person name="William W."/>
        </authorList>
    </citation>
    <scope>NUCLEOTIDE SEQUENCE</scope>
</reference>
<protein>
    <submittedName>
        <fullName evidence="2">Uncharacterized protein</fullName>
    </submittedName>
</protein>
<evidence type="ECO:0000313" key="3">
    <source>
        <dbReference type="Proteomes" id="UP000692954"/>
    </source>
</evidence>
<organism evidence="2 3">
    <name type="scientific">Paramecium sonneborni</name>
    <dbReference type="NCBI Taxonomy" id="65129"/>
    <lineage>
        <taxon>Eukaryota</taxon>
        <taxon>Sar</taxon>
        <taxon>Alveolata</taxon>
        <taxon>Ciliophora</taxon>
        <taxon>Intramacronucleata</taxon>
        <taxon>Oligohymenophorea</taxon>
        <taxon>Peniculida</taxon>
        <taxon>Parameciidae</taxon>
        <taxon>Paramecium</taxon>
    </lineage>
</organism>
<dbReference type="EMBL" id="CAJJDN010000034">
    <property type="protein sequence ID" value="CAD8076199.1"/>
    <property type="molecule type" value="Genomic_DNA"/>
</dbReference>
<accession>A0A8S1M8U4</accession>
<dbReference type="Proteomes" id="UP000692954">
    <property type="component" value="Unassembled WGS sequence"/>
</dbReference>
<name>A0A8S1M8U4_9CILI</name>
<evidence type="ECO:0000256" key="1">
    <source>
        <dbReference type="SAM" id="Coils"/>
    </source>
</evidence>
<proteinExistence type="predicted"/>
<gene>
    <name evidence="2" type="ORF">PSON_ATCC_30995.1.T0340242</name>
</gene>
<sequence>MHAKNITNNLMTDRSTISKGPIVNKANQNIPVYDDYQYKKVIPKFEQADILFHSQLYDPTESLKQQIQELKRQIKIKELSYDQIASAFYQSQNKVEELLEALENSEKERKILQKEIENHIENIEYKQFDIKQQQEIYGLFQNENTQLKSNTVQLKDTIFRLQSENKQLKDQLDCLLTSSQSCERKGSSRVSFDYLLNDQDQLQQEQAVSVNASETCDRNCNCSKRIKFFQGELKKCQAQLKEKDQLIAKLTEQNLIIQKAQSRLSKCSKQQNILESPIIQQEKKELIQINQQKNNVFRQLEGHKSDKKFKEINQGEDSQMPLKMSSSARSVLMNKSKKEVEQMYRKMNQSALFTASLFSTMLDYKNLHQNTGSFGNKYLNQQQ</sequence>
<feature type="coiled-coil region" evidence="1">
    <location>
        <begin position="151"/>
        <end position="178"/>
    </location>
</feature>
<keyword evidence="3" id="KW-1185">Reference proteome</keyword>
<feature type="coiled-coil region" evidence="1">
    <location>
        <begin position="60"/>
        <end position="122"/>
    </location>
</feature>
<keyword evidence="1" id="KW-0175">Coiled coil</keyword>
<comment type="caution">
    <text evidence="2">The sequence shown here is derived from an EMBL/GenBank/DDBJ whole genome shotgun (WGS) entry which is preliminary data.</text>
</comment>
<dbReference type="AlphaFoldDB" id="A0A8S1M8U4"/>
<dbReference type="OrthoDB" id="299915at2759"/>